<proteinExistence type="predicted"/>
<organism evidence="1 2">
    <name type="scientific">Evansella tamaricis</name>
    <dbReference type="NCBI Taxonomy" id="2069301"/>
    <lineage>
        <taxon>Bacteria</taxon>
        <taxon>Bacillati</taxon>
        <taxon>Bacillota</taxon>
        <taxon>Bacilli</taxon>
        <taxon>Bacillales</taxon>
        <taxon>Bacillaceae</taxon>
        <taxon>Evansella</taxon>
    </lineage>
</organism>
<evidence type="ECO:0000313" key="1">
    <source>
        <dbReference type="EMBL" id="MBU9713029.1"/>
    </source>
</evidence>
<dbReference type="InterPro" id="IPR025552">
    <property type="entry name" value="YkyB"/>
</dbReference>
<sequence>MKDNISSTDLTSIQVALYTINRHAKTALDSSELYYLKRKSLKKLETQNLAEKVCREYSTNPSKGLQSSVVLVKVGTPESEYQFYFHTIAEKGDSQLKHTGKINNDLKNPRIHMRLDAAKTILYNFLGESPQKKRNKKPVYNQNIFVSSYLDGRKR</sequence>
<protein>
    <submittedName>
        <fullName evidence="1">Uncharacterized protein</fullName>
    </submittedName>
</protein>
<comment type="caution">
    <text evidence="1">The sequence shown here is derived from an EMBL/GenBank/DDBJ whole genome shotgun (WGS) entry which is preliminary data.</text>
</comment>
<dbReference type="Proteomes" id="UP000784880">
    <property type="component" value="Unassembled WGS sequence"/>
</dbReference>
<dbReference type="Pfam" id="PF14177">
    <property type="entry name" value="YkyB"/>
    <property type="match status" value="1"/>
</dbReference>
<gene>
    <name evidence="1" type="ORF">KS419_14960</name>
</gene>
<dbReference type="EMBL" id="JAHQCS010000121">
    <property type="protein sequence ID" value="MBU9713029.1"/>
    <property type="molecule type" value="Genomic_DNA"/>
</dbReference>
<accession>A0ABS6JH75</accession>
<dbReference type="RefSeq" id="WP_217067204.1">
    <property type="nucleotide sequence ID" value="NZ_JAHQCS010000121.1"/>
</dbReference>
<evidence type="ECO:0000313" key="2">
    <source>
        <dbReference type="Proteomes" id="UP000784880"/>
    </source>
</evidence>
<reference evidence="1 2" key="1">
    <citation type="submission" date="2021-06" db="EMBL/GenBank/DDBJ databases">
        <title>Bacillus sp. RD4P76, an endophyte from a halophyte.</title>
        <authorList>
            <person name="Sun J.-Q."/>
        </authorList>
    </citation>
    <scope>NUCLEOTIDE SEQUENCE [LARGE SCALE GENOMIC DNA]</scope>
    <source>
        <strain evidence="1 2">CGMCC 1.15917</strain>
    </source>
</reference>
<keyword evidence="2" id="KW-1185">Reference proteome</keyword>
<name>A0ABS6JH75_9BACI</name>